<protein>
    <submittedName>
        <fullName evidence="7">L-2-hydroxyglutarate oxidase</fullName>
    </submittedName>
</protein>
<dbReference type="PANTHER" id="PTHR43104:SF2">
    <property type="entry name" value="L-2-HYDROXYGLUTARATE DEHYDROGENASE, MITOCHONDRIAL"/>
    <property type="match status" value="1"/>
</dbReference>
<evidence type="ECO:0000256" key="2">
    <source>
        <dbReference type="ARBA" id="ARBA00022630"/>
    </source>
</evidence>
<evidence type="ECO:0000313" key="8">
    <source>
        <dbReference type="Proteomes" id="UP000240009"/>
    </source>
</evidence>
<comment type="caution">
    <text evidence="7">The sequence shown here is derived from an EMBL/GenBank/DDBJ whole genome shotgun (WGS) entry which is preliminary data.</text>
</comment>
<dbReference type="InterPro" id="IPR006076">
    <property type="entry name" value="FAD-dep_OxRdtase"/>
</dbReference>
<comment type="cofactor">
    <cofactor evidence="1">
        <name>FAD</name>
        <dbReference type="ChEBI" id="CHEBI:57692"/>
    </cofactor>
</comment>
<dbReference type="InterPro" id="IPR036188">
    <property type="entry name" value="FAD/NAD-bd_sf"/>
</dbReference>
<evidence type="ECO:0000259" key="6">
    <source>
        <dbReference type="Pfam" id="PF01266"/>
    </source>
</evidence>
<dbReference type="RefSeq" id="WP_105356415.1">
    <property type="nucleotide sequence ID" value="NZ_PUIA01000057.1"/>
</dbReference>
<feature type="domain" description="FAD dependent oxidoreductase" evidence="6">
    <location>
        <begin position="7"/>
        <end position="394"/>
    </location>
</feature>
<dbReference type="AlphaFoldDB" id="A0A2S8F5V4"/>
<dbReference type="EMBL" id="PUIA01000057">
    <property type="protein sequence ID" value="PQO27545.1"/>
    <property type="molecule type" value="Genomic_DNA"/>
</dbReference>
<sequence length="402" mass="44423">MDTPEVDVCVVGGGIIGLATAYQITRRFPDHQVIVLEKEKVLAQHQSGRNSGVLHSGIYYKPGSLKSINCREGRLAMQNFCEQHDIPHEICGKVIVATEESELGRLDDIYQRGQKNGVDCVKLNVDQLRAIEPYCRGIAAVQVKNAGIIDYRRVCFRLCELILEHGGEIHTNTRLLGVTHVKKQVILETNNGAFQASLVVNCAGLQSDRVAKMCGQQPEVKIVPFRGEYYELSEKAQHLCRNLIYPVPDPAFPFLGIHVTRTIFGSVECGPNAVLAFAREGYRKWDVNLRDLWDAVGYRGLHKLAAKHWSVGFEEIRRSYFQSAFLASLQRLVPAVRAKDLIAAPAGVRAQALRKDGSLVDDFVIQKEGNFIHVLNAPSPAATASLNIGAFIAEKAADVLDA</sequence>
<dbReference type="GO" id="GO:0005737">
    <property type="term" value="C:cytoplasm"/>
    <property type="evidence" value="ECO:0007669"/>
    <property type="project" value="TreeGrafter"/>
</dbReference>
<evidence type="ECO:0000256" key="1">
    <source>
        <dbReference type="ARBA" id="ARBA00001974"/>
    </source>
</evidence>
<proteinExistence type="inferred from homology"/>
<dbReference type="SUPFAM" id="SSF51905">
    <property type="entry name" value="FAD/NAD(P)-binding domain"/>
    <property type="match status" value="1"/>
</dbReference>
<gene>
    <name evidence="7" type="ORF">C5Y96_18625</name>
</gene>
<reference evidence="7 8" key="1">
    <citation type="submission" date="2018-02" db="EMBL/GenBank/DDBJ databases">
        <title>Comparative genomes isolates from brazilian mangrove.</title>
        <authorList>
            <person name="Araujo J.E."/>
            <person name="Taketani R.G."/>
            <person name="Silva M.C.P."/>
            <person name="Loureco M.V."/>
            <person name="Andreote F.D."/>
        </authorList>
    </citation>
    <scope>NUCLEOTIDE SEQUENCE [LARGE SCALE GENOMIC DNA]</scope>
    <source>
        <strain evidence="7 8">HEX-2 MGV</strain>
    </source>
</reference>
<organism evidence="7 8">
    <name type="scientific">Blastopirellula marina</name>
    <dbReference type="NCBI Taxonomy" id="124"/>
    <lineage>
        <taxon>Bacteria</taxon>
        <taxon>Pseudomonadati</taxon>
        <taxon>Planctomycetota</taxon>
        <taxon>Planctomycetia</taxon>
        <taxon>Pirellulales</taxon>
        <taxon>Pirellulaceae</taxon>
        <taxon>Blastopirellula</taxon>
    </lineage>
</organism>
<dbReference type="Proteomes" id="UP000240009">
    <property type="component" value="Unassembled WGS sequence"/>
</dbReference>
<dbReference type="GO" id="GO:0047545">
    <property type="term" value="F:(S)-2-hydroxyglutarate dehydrogenase activity"/>
    <property type="evidence" value="ECO:0007669"/>
    <property type="project" value="TreeGrafter"/>
</dbReference>
<dbReference type="PANTHER" id="PTHR43104">
    <property type="entry name" value="L-2-HYDROXYGLUTARATE DEHYDROGENASE, MITOCHONDRIAL"/>
    <property type="match status" value="1"/>
</dbReference>
<evidence type="ECO:0000256" key="3">
    <source>
        <dbReference type="ARBA" id="ARBA00022827"/>
    </source>
</evidence>
<keyword evidence="2" id="KW-0285">Flavoprotein</keyword>
<evidence type="ECO:0000313" key="7">
    <source>
        <dbReference type="EMBL" id="PQO27545.1"/>
    </source>
</evidence>
<dbReference type="NCBIfam" id="NF008726">
    <property type="entry name" value="PRK11728.1"/>
    <property type="match status" value="1"/>
</dbReference>
<evidence type="ECO:0000256" key="5">
    <source>
        <dbReference type="ARBA" id="ARBA00037941"/>
    </source>
</evidence>
<dbReference type="Gene3D" id="3.30.9.10">
    <property type="entry name" value="D-Amino Acid Oxidase, subunit A, domain 2"/>
    <property type="match status" value="1"/>
</dbReference>
<evidence type="ECO:0000256" key="4">
    <source>
        <dbReference type="ARBA" id="ARBA00023002"/>
    </source>
</evidence>
<dbReference type="OrthoDB" id="9801699at2"/>
<keyword evidence="4" id="KW-0560">Oxidoreductase</keyword>
<comment type="similarity">
    <text evidence="5">Belongs to the L2HGDH family.</text>
</comment>
<dbReference type="Gene3D" id="3.50.50.60">
    <property type="entry name" value="FAD/NAD(P)-binding domain"/>
    <property type="match status" value="1"/>
</dbReference>
<name>A0A2S8F5V4_9BACT</name>
<accession>A0A2S8F5V4</accession>
<keyword evidence="3" id="KW-0274">FAD</keyword>
<dbReference type="Pfam" id="PF01266">
    <property type="entry name" value="DAO"/>
    <property type="match status" value="1"/>
</dbReference>